<gene>
    <name evidence="4" type="ORF">KCU76_g3995</name>
</gene>
<dbReference type="PANTHER" id="PTHR23023">
    <property type="entry name" value="DIMETHYLANILINE MONOOXYGENASE"/>
    <property type="match status" value="1"/>
</dbReference>
<evidence type="ECO:0000313" key="4">
    <source>
        <dbReference type="EMBL" id="KAG9696099.1"/>
    </source>
</evidence>
<dbReference type="InterPro" id="IPR050346">
    <property type="entry name" value="FMO-like"/>
</dbReference>
<comment type="caution">
    <text evidence="4">The sequence shown here is derived from an EMBL/GenBank/DDBJ whole genome shotgun (WGS) entry which is preliminary data.</text>
</comment>
<dbReference type="SUPFAM" id="SSF51905">
    <property type="entry name" value="FAD/NAD(P)-binding domain"/>
    <property type="match status" value="3"/>
</dbReference>
<proteinExistence type="predicted"/>
<dbReference type="Pfam" id="PF13738">
    <property type="entry name" value="Pyr_redox_3"/>
    <property type="match status" value="1"/>
</dbReference>
<accession>A0A9P8JBR3</accession>
<keyword evidence="4" id="KW-0503">Monooxygenase</keyword>
<sequence length="529" mass="59423">MSQTNMTETYDLVVVGSGWFGLAAARAYIQNHPHERIAILESNETVGGTWSKARLYPGLKSNNMLGSYEYPDFPMHPKVYGVSPGGHIPGAVLNRYLTDFARHFGILEHLQFQTTVSVVEPTPTDGWRLTAETLNGQKVVETSKLILATGLTSTPNMPVYVGAEQFDKPFFHAKDFCTMAPKLKDVKDAVVVGGAKSAFDVAYAMVESGAKVDLIIRPNGHGPVWIASRYVTPLKKRIDTILNHKFWKVLGGDVLTANQYESHPELMKLQPWHPVFWIGSGLSILNYDTSFFDMVKQGKVRVHVENIDRLEPGKVVLTFGTTLEADTLICSTGWKKESTIKFKTLKPDDLSLRFSEEEQALVNAQFDKKVLDMFPILAQQPELRFQPPPANPLRNYRFIVPSAYLEKRNLAHAGMISSVSTAICAAAQGMWISAHFDNKLDRVARTREEVIHEVMLHTQWGKWRYPCGYGASLPDFVFEGIPYVDMLLKDLGVNNHRKDSFIAELTSPYTPKDYAGVYDEWSDKHPLVK</sequence>
<evidence type="ECO:0000256" key="3">
    <source>
        <dbReference type="ARBA" id="ARBA00023002"/>
    </source>
</evidence>
<dbReference type="AlphaFoldDB" id="A0A9P8JBR3"/>
<feature type="non-terminal residue" evidence="4">
    <location>
        <position position="529"/>
    </location>
</feature>
<dbReference type="Proteomes" id="UP000779574">
    <property type="component" value="Unassembled WGS sequence"/>
</dbReference>
<dbReference type="GO" id="GO:0004497">
    <property type="term" value="F:monooxygenase activity"/>
    <property type="evidence" value="ECO:0007669"/>
    <property type="project" value="UniProtKB-KW"/>
</dbReference>
<protein>
    <submittedName>
        <fullName evidence="4">Dimethylaniline monooxygenase</fullName>
    </submittedName>
</protein>
<reference evidence="4" key="2">
    <citation type="submission" date="2021-08" db="EMBL/GenBank/DDBJ databases">
        <authorList>
            <person name="Gostincar C."/>
            <person name="Sun X."/>
            <person name="Song Z."/>
            <person name="Gunde-Cimerman N."/>
        </authorList>
    </citation>
    <scope>NUCLEOTIDE SEQUENCE</scope>
    <source>
        <strain evidence="4">EXF-9911</strain>
    </source>
</reference>
<keyword evidence="2" id="KW-0274">FAD</keyword>
<name>A0A9P8JBR3_AURME</name>
<organism evidence="4 5">
    <name type="scientific">Aureobasidium melanogenum</name>
    <name type="common">Aureobasidium pullulans var. melanogenum</name>
    <dbReference type="NCBI Taxonomy" id="46634"/>
    <lineage>
        <taxon>Eukaryota</taxon>
        <taxon>Fungi</taxon>
        <taxon>Dikarya</taxon>
        <taxon>Ascomycota</taxon>
        <taxon>Pezizomycotina</taxon>
        <taxon>Dothideomycetes</taxon>
        <taxon>Dothideomycetidae</taxon>
        <taxon>Dothideales</taxon>
        <taxon>Saccotheciaceae</taxon>
        <taxon>Aureobasidium</taxon>
    </lineage>
</organism>
<evidence type="ECO:0000256" key="2">
    <source>
        <dbReference type="ARBA" id="ARBA00022827"/>
    </source>
</evidence>
<dbReference type="InterPro" id="IPR036188">
    <property type="entry name" value="FAD/NAD-bd_sf"/>
</dbReference>
<evidence type="ECO:0000256" key="1">
    <source>
        <dbReference type="ARBA" id="ARBA00022630"/>
    </source>
</evidence>
<dbReference type="OrthoDB" id="2915840at2759"/>
<reference evidence="4" key="1">
    <citation type="journal article" date="2021" name="J Fungi (Basel)">
        <title>Virulence traits and population genomics of the black yeast Aureobasidium melanogenum.</title>
        <authorList>
            <person name="Cernosa A."/>
            <person name="Sun X."/>
            <person name="Gostincar C."/>
            <person name="Fang C."/>
            <person name="Gunde-Cimerman N."/>
            <person name="Song Z."/>
        </authorList>
    </citation>
    <scope>NUCLEOTIDE SEQUENCE</scope>
    <source>
        <strain evidence="4">EXF-9911</strain>
    </source>
</reference>
<evidence type="ECO:0000313" key="5">
    <source>
        <dbReference type="Proteomes" id="UP000779574"/>
    </source>
</evidence>
<keyword evidence="1" id="KW-0285">Flavoprotein</keyword>
<keyword evidence="3" id="KW-0560">Oxidoreductase</keyword>
<dbReference type="EMBL" id="JAHFXF010000112">
    <property type="protein sequence ID" value="KAG9696099.1"/>
    <property type="molecule type" value="Genomic_DNA"/>
</dbReference>
<dbReference type="Gene3D" id="3.50.50.60">
    <property type="entry name" value="FAD/NAD(P)-binding domain"/>
    <property type="match status" value="1"/>
</dbReference>